<keyword evidence="14" id="KW-1185">Reference proteome</keyword>
<dbReference type="InterPro" id="IPR017899">
    <property type="entry name" value="VPS28_C"/>
</dbReference>
<keyword evidence="4" id="KW-0967">Endosome</keyword>
<comment type="subcellular location">
    <subcellularLocation>
        <location evidence="1">Endosome</location>
    </subcellularLocation>
</comment>
<comment type="function">
    <text evidence="6">Component of the ESCRT-I complex, a regulator of vesicular trafficking process.</text>
</comment>
<dbReference type="EMBL" id="KZ288269">
    <property type="protein sequence ID" value="PBC29953.1"/>
    <property type="molecule type" value="Genomic_DNA"/>
</dbReference>
<gene>
    <name evidence="13" type="ORF">APICC_07356</name>
</gene>
<dbReference type="SUPFAM" id="SSF140427">
    <property type="entry name" value="VPS28 C-terminal domain-like"/>
    <property type="match status" value="1"/>
</dbReference>
<dbReference type="InterPro" id="IPR037202">
    <property type="entry name" value="ESCRT_assembly_dom"/>
</dbReference>
<dbReference type="SUPFAM" id="SSF140111">
    <property type="entry name" value="Endosomal sorting complex assembly domain"/>
    <property type="match status" value="1"/>
</dbReference>
<dbReference type="InterPro" id="IPR007143">
    <property type="entry name" value="Vps28"/>
</dbReference>
<feature type="region of interest" description="Disordered" evidence="10">
    <location>
        <begin position="352"/>
        <end position="376"/>
    </location>
</feature>
<feature type="compositionally biased region" description="Polar residues" evidence="10">
    <location>
        <begin position="126"/>
        <end position="138"/>
    </location>
</feature>
<name>A0A2A3EDU4_APICC</name>
<evidence type="ECO:0000256" key="8">
    <source>
        <dbReference type="ARBA" id="ARBA00083439"/>
    </source>
</evidence>
<organism evidence="13 14">
    <name type="scientific">Apis cerana cerana</name>
    <name type="common">Oriental honeybee</name>
    <dbReference type="NCBI Taxonomy" id="94128"/>
    <lineage>
        <taxon>Eukaryota</taxon>
        <taxon>Metazoa</taxon>
        <taxon>Ecdysozoa</taxon>
        <taxon>Arthropoda</taxon>
        <taxon>Hexapoda</taxon>
        <taxon>Insecta</taxon>
        <taxon>Pterygota</taxon>
        <taxon>Neoptera</taxon>
        <taxon>Endopterygota</taxon>
        <taxon>Hymenoptera</taxon>
        <taxon>Apocrita</taxon>
        <taxon>Aculeata</taxon>
        <taxon>Apoidea</taxon>
        <taxon>Anthophila</taxon>
        <taxon>Apidae</taxon>
        <taxon>Apis</taxon>
    </lineage>
</organism>
<evidence type="ECO:0000256" key="5">
    <source>
        <dbReference type="ARBA" id="ARBA00022927"/>
    </source>
</evidence>
<keyword evidence="3 9" id="KW-0813">Transport</keyword>
<dbReference type="InterPro" id="IPR017898">
    <property type="entry name" value="VPS28_N"/>
</dbReference>
<evidence type="ECO:0000256" key="6">
    <source>
        <dbReference type="ARBA" id="ARBA00056039"/>
    </source>
</evidence>
<dbReference type="PROSITE" id="PS51313">
    <property type="entry name" value="VPS28_N"/>
    <property type="match status" value="1"/>
</dbReference>
<dbReference type="PANTHER" id="PTHR12937">
    <property type="entry name" value="VACUOLAR PROTEIN SORTING 28, ISOFORM 2 VPS28"/>
    <property type="match status" value="1"/>
</dbReference>
<comment type="subunit">
    <text evidence="7">Component of the ESCRT-I complex (endosomal sorting complex required for transport I).</text>
</comment>
<evidence type="ECO:0000313" key="13">
    <source>
        <dbReference type="EMBL" id="PBC29953.1"/>
    </source>
</evidence>
<feature type="domain" description="VPS28 N-terminal" evidence="12">
    <location>
        <begin position="649"/>
        <end position="756"/>
    </location>
</feature>
<reference evidence="13 14" key="1">
    <citation type="submission" date="2014-07" db="EMBL/GenBank/DDBJ databases">
        <title>Genomic and transcriptomic analysis on Apis cerana provide comprehensive insights into honey bee biology.</title>
        <authorList>
            <person name="Diao Q."/>
            <person name="Sun L."/>
            <person name="Zheng H."/>
            <person name="Zheng H."/>
            <person name="Xu S."/>
            <person name="Wang S."/>
            <person name="Zeng Z."/>
            <person name="Hu F."/>
            <person name="Su S."/>
            <person name="Wu J."/>
        </authorList>
    </citation>
    <scope>NUCLEOTIDE SEQUENCE [LARGE SCALE GENOMIC DNA]</scope>
    <source>
        <tissue evidence="13">Pupae without intestine</tissue>
    </source>
</reference>
<proteinExistence type="inferred from homology"/>
<evidence type="ECO:0000256" key="1">
    <source>
        <dbReference type="ARBA" id="ARBA00004177"/>
    </source>
</evidence>
<dbReference type="Pfam" id="PF03997">
    <property type="entry name" value="VPS28"/>
    <property type="match status" value="1"/>
</dbReference>
<dbReference type="AlphaFoldDB" id="A0A2A3EDU4"/>
<feature type="domain" description="VPS28 C-terminal" evidence="11">
    <location>
        <begin position="760"/>
        <end position="856"/>
    </location>
</feature>
<evidence type="ECO:0000313" key="14">
    <source>
        <dbReference type="Proteomes" id="UP000242457"/>
    </source>
</evidence>
<evidence type="ECO:0000256" key="2">
    <source>
        <dbReference type="ARBA" id="ARBA00020968"/>
    </source>
</evidence>
<dbReference type="OrthoDB" id="2671at2759"/>
<dbReference type="Gene3D" id="1.20.1440.200">
    <property type="match status" value="1"/>
</dbReference>
<feature type="compositionally biased region" description="Polar residues" evidence="10">
    <location>
        <begin position="359"/>
        <end position="369"/>
    </location>
</feature>
<evidence type="ECO:0000256" key="4">
    <source>
        <dbReference type="ARBA" id="ARBA00022753"/>
    </source>
</evidence>
<dbReference type="GO" id="GO:0043328">
    <property type="term" value="P:protein transport to vacuole involved in ubiquitin-dependent protein catabolic process via the multivesicular body sorting pathway"/>
    <property type="evidence" value="ECO:0007669"/>
    <property type="project" value="TreeGrafter"/>
</dbReference>
<protein>
    <recommendedName>
        <fullName evidence="2">Vacuolar protein sorting-associated protein 28 homolog</fullName>
    </recommendedName>
    <alternativeName>
        <fullName evidence="8">ESCRT-I complex subunit VPS28</fullName>
    </alternativeName>
</protein>
<dbReference type="Gene3D" id="1.20.120.1130">
    <property type="match status" value="1"/>
</dbReference>
<dbReference type="InterPro" id="IPR038358">
    <property type="entry name" value="VPS28_N_sf"/>
</dbReference>
<evidence type="ECO:0000256" key="9">
    <source>
        <dbReference type="PROSITE-ProRule" id="PRU00642"/>
    </source>
</evidence>
<dbReference type="Proteomes" id="UP000242457">
    <property type="component" value="Unassembled WGS sequence"/>
</dbReference>
<feature type="compositionally biased region" description="Basic and acidic residues" evidence="10">
    <location>
        <begin position="139"/>
        <end position="155"/>
    </location>
</feature>
<evidence type="ECO:0000256" key="10">
    <source>
        <dbReference type="SAM" id="MobiDB-lite"/>
    </source>
</evidence>
<evidence type="ECO:0000256" key="7">
    <source>
        <dbReference type="ARBA" id="ARBA00066174"/>
    </source>
</evidence>
<sequence length="859" mass="99339">MHKADQNISYETKKPNHVRRLNFGQSILTLNVVKQFQGQKDGVLLIEKNVADIPYIEKGDFVHKWIETHVNYAFDSKETVLDHSSVITDHQSSITDSTRASPIFGNQCKFIREKVKLENNAVNNIENIHSNDSQNTSTKESRSSKRMRIDSNDKKKNIRRKLFDSQPITVPYESSDANVSPILVKNSYSYKRSRRKYEEENAQRKALDSIENKCVTNDTTSPLIHTNIYRSQKKVKKSPILIKNSYKRKRTEQKKKIQEKIENKYVNSDINSIDSCNSIEVSLKKKWEVLNSQKKRALLKKLEDGFKVNHLNHSKKDLESTESCSSMYKKILNIEDSPKEIKDVAKIEIETSEDEDNDSINNTVHISNDTDNDSSIRDNIEDTDTDYINKNHNRNLVFPISKYTSVNSQMSDNDSDVTFFLKGEQLSHKFINERSSQKISQFSTQVTNTTDNISSQTGIIINTKTPPQETLADASVQLTVLDSCKKRRKPKKGSLLEKLQSTINRQVSFVRIWRHQLKQTIQQNTPMPCITVYVQTCITRFGRQFLNGFVVEDPLDLFSHKKENNSVKFIKIMTIPEIVGRIEMKSKGLIQIFPPWEILDEKESIFHVTYIRVVPDNEIDIKKYKIDLNQFKKSVRKKEFHCACIIMSIAQDRPELYEEVKLYKNAREREKHDNQADLYAVVNTLQHLEKAYIRDCVTPKEYTAACSKLLVQYRAAFKQVQSDQFPTIDAFARAFRLDCPAALERIKEDRPITIKDDKGNTSKCIADIVSLFITLMDKLRLEIKAMDQLHPDLRDLVDTMNRLSILPSDFDGKEKVAEWLQTLNNMSASDELSDNQVRQLIFDLETSYNAFNKILHNSS</sequence>
<dbReference type="GO" id="GO:0044877">
    <property type="term" value="F:protein-containing complex binding"/>
    <property type="evidence" value="ECO:0007669"/>
    <property type="project" value="TreeGrafter"/>
</dbReference>
<dbReference type="InterPro" id="IPR037206">
    <property type="entry name" value="VPS28_C_sf"/>
</dbReference>
<keyword evidence="5 9" id="KW-0653">Protein transport</keyword>
<dbReference type="STRING" id="94128.A0A2A3EDU4"/>
<dbReference type="GO" id="GO:0000813">
    <property type="term" value="C:ESCRT I complex"/>
    <property type="evidence" value="ECO:0007669"/>
    <property type="project" value="InterPro"/>
</dbReference>
<dbReference type="FunFam" id="1.20.120.1130:FF:000001">
    <property type="entry name" value="Vacuolar protein sorting-associated protein 28 homolog"/>
    <property type="match status" value="1"/>
</dbReference>
<feature type="region of interest" description="Disordered" evidence="10">
    <location>
        <begin position="126"/>
        <end position="162"/>
    </location>
</feature>
<evidence type="ECO:0000259" key="12">
    <source>
        <dbReference type="PROSITE" id="PS51313"/>
    </source>
</evidence>
<dbReference type="PROSITE" id="PS51310">
    <property type="entry name" value="VPS28_C"/>
    <property type="match status" value="1"/>
</dbReference>
<dbReference type="FunFam" id="1.20.1440.200:FF:000001">
    <property type="entry name" value="Vacuolar protein sorting-associated protein 28 homolog"/>
    <property type="match status" value="1"/>
</dbReference>
<accession>A0A2A3EDU4</accession>
<evidence type="ECO:0000256" key="3">
    <source>
        <dbReference type="ARBA" id="ARBA00022448"/>
    </source>
</evidence>
<comment type="similarity">
    <text evidence="9">Belongs to the VPS28 family.</text>
</comment>
<dbReference type="PANTHER" id="PTHR12937:SF0">
    <property type="entry name" value="VACUOLAR PROTEIN SORTING-ASSOCIATED PROTEIN 28 HOMOLOG"/>
    <property type="match status" value="1"/>
</dbReference>
<evidence type="ECO:0000259" key="11">
    <source>
        <dbReference type="PROSITE" id="PS51310"/>
    </source>
</evidence>